<evidence type="ECO:0000313" key="12">
    <source>
        <dbReference type="EMBL" id="WIM88201.1"/>
    </source>
</evidence>
<dbReference type="PANTHER" id="PTHR43302">
    <property type="entry name" value="TRANSPORTER ARSB-RELATED"/>
    <property type="match status" value="1"/>
</dbReference>
<evidence type="ECO:0000256" key="4">
    <source>
        <dbReference type="ARBA" id="ARBA00022448"/>
    </source>
</evidence>
<feature type="transmembrane region" description="Helical" evidence="10">
    <location>
        <begin position="392"/>
        <end position="415"/>
    </location>
</feature>
<comment type="subcellular location">
    <subcellularLocation>
        <location evidence="1">Cell membrane</location>
        <topology evidence="1">Multi-pass membrane protein</topology>
    </subcellularLocation>
</comment>
<feature type="transmembrane region" description="Helical" evidence="10">
    <location>
        <begin position="276"/>
        <end position="296"/>
    </location>
</feature>
<evidence type="ECO:0000256" key="8">
    <source>
        <dbReference type="ARBA" id="ARBA00022989"/>
    </source>
</evidence>
<proteinExistence type="inferred from homology"/>
<feature type="transmembrane region" description="Helical" evidence="10">
    <location>
        <begin position="31"/>
        <end position="47"/>
    </location>
</feature>
<dbReference type="PANTHER" id="PTHR43302:SF5">
    <property type="entry name" value="TRANSPORTER ARSB-RELATED"/>
    <property type="match status" value="1"/>
</dbReference>
<dbReference type="RefSeq" id="WP_285188273.1">
    <property type="nucleotide sequence ID" value="NZ_CP126981.1"/>
</dbReference>
<protein>
    <submittedName>
        <fullName evidence="12">ArsB/NhaD family transporter</fullName>
    </submittedName>
</protein>
<dbReference type="EMBL" id="CP126981">
    <property type="protein sequence ID" value="WIM88201.1"/>
    <property type="molecule type" value="Genomic_DNA"/>
</dbReference>
<dbReference type="Proteomes" id="UP001236585">
    <property type="component" value="Chromosome"/>
</dbReference>
<sequence>MNAFVAESISAALLLVVLVSAIVRPFGWPEAVVAVPAAVIVVGVDAVSPTDARNEIAQLAPVVGFLAAVLVLSQLCAVEGLFEWCGVWMARASGGNSRRLLVAVFAVASVVTVVFSLDATVMLLTPVVSATAARLKVNARPHLYACGHLSNSASLLLPVSNLTNLLALQASGLSFVHFAGLMGLPWLAAIFAEFLVIRRFFSVDLTTPEVAPSSDRAAPPALPVAALVAVAATLIGFVVTEAAGLSPAWAAAAGALALSVRSLVSRKARIATIARAVDIPFLLFVLALGVVVRALIDNGLGEHLRAWLPHPGGLAELLAIAVVAAIAANVVNNLPAVLMLIPLVAAAGPAVVLAVLIGVNIGPNLTYTGSLATMLWRRVLRQHGHHTTVGEFTAIGALATPTALAAAVLALWASVELIGT</sequence>
<keyword evidence="6 10" id="KW-0812">Transmembrane</keyword>
<evidence type="ECO:0000256" key="9">
    <source>
        <dbReference type="ARBA" id="ARBA00023136"/>
    </source>
</evidence>
<evidence type="ECO:0000256" key="1">
    <source>
        <dbReference type="ARBA" id="ARBA00004651"/>
    </source>
</evidence>
<feature type="transmembrane region" description="Helical" evidence="10">
    <location>
        <begin position="308"/>
        <end position="330"/>
    </location>
</feature>
<evidence type="ECO:0000256" key="5">
    <source>
        <dbReference type="ARBA" id="ARBA00022475"/>
    </source>
</evidence>
<name>A0ABY8VY26_9MYCO</name>
<organism evidence="12 13">
    <name type="scientific">Candidatus Mycobacterium wuenschmannii</name>
    <dbReference type="NCBI Taxonomy" id="3027808"/>
    <lineage>
        <taxon>Bacteria</taxon>
        <taxon>Bacillati</taxon>
        <taxon>Actinomycetota</taxon>
        <taxon>Actinomycetes</taxon>
        <taxon>Mycobacteriales</taxon>
        <taxon>Mycobacteriaceae</taxon>
        <taxon>Mycobacterium</taxon>
    </lineage>
</organism>
<evidence type="ECO:0000256" key="6">
    <source>
        <dbReference type="ARBA" id="ARBA00022692"/>
    </source>
</evidence>
<evidence type="ECO:0000256" key="7">
    <source>
        <dbReference type="ARBA" id="ARBA00022849"/>
    </source>
</evidence>
<feature type="transmembrane region" description="Helical" evidence="10">
    <location>
        <begin position="102"/>
        <end position="130"/>
    </location>
</feature>
<keyword evidence="13" id="KW-1185">Reference proteome</keyword>
<accession>A0ABY8VY26</accession>
<feature type="transmembrane region" description="Helical" evidence="10">
    <location>
        <begin position="59"/>
        <end position="82"/>
    </location>
</feature>
<feature type="transmembrane region" description="Helical" evidence="10">
    <location>
        <begin position="337"/>
        <end position="358"/>
    </location>
</feature>
<evidence type="ECO:0000313" key="13">
    <source>
        <dbReference type="Proteomes" id="UP001236585"/>
    </source>
</evidence>
<feature type="transmembrane region" description="Helical" evidence="10">
    <location>
        <begin position="175"/>
        <end position="196"/>
    </location>
</feature>
<keyword evidence="4" id="KW-0813">Transport</keyword>
<comment type="similarity">
    <text evidence="3">Belongs to the CitM (TC 2.A.11) transporter family.</text>
</comment>
<comment type="similarity">
    <text evidence="2">Belongs to the ArsB family.</text>
</comment>
<feature type="transmembrane region" description="Helical" evidence="10">
    <location>
        <begin position="245"/>
        <end position="264"/>
    </location>
</feature>
<dbReference type="InterPro" id="IPR004680">
    <property type="entry name" value="Cit_transptr-like_dom"/>
</dbReference>
<dbReference type="InterPro" id="IPR000802">
    <property type="entry name" value="Arsenical_pump_ArsB"/>
</dbReference>
<evidence type="ECO:0000256" key="2">
    <source>
        <dbReference type="ARBA" id="ARBA00006433"/>
    </source>
</evidence>
<evidence type="ECO:0000256" key="3">
    <source>
        <dbReference type="ARBA" id="ARBA00009843"/>
    </source>
</evidence>
<feature type="transmembrane region" description="Helical" evidence="10">
    <location>
        <begin position="217"/>
        <end position="239"/>
    </location>
</feature>
<gene>
    <name evidence="12" type="ORF">PT015_01360</name>
</gene>
<reference evidence="12 13" key="1">
    <citation type="journal article" date="2023" name="Microbiol. Resour. Announc.">
        <title>Complete Genome Sequence of Mycobacterium wuenschmanii, a novel Nontuberculous Mycobacterium Isolated from a captive population of Amazon Milk Frogs.</title>
        <authorList>
            <person name="Hicks J."/>
            <person name="Zeineldin M."/>
            <person name="Ward H."/>
            <person name="Wuenschmann A."/>
            <person name="Camp P."/>
            <person name="Farrell D."/>
            <person name="Lehman K."/>
            <person name="Thacker T."/>
            <person name="Cuthbert E."/>
        </authorList>
    </citation>
    <scope>NUCLEOTIDE SEQUENCE [LARGE SCALE GENOMIC DNA]</scope>
    <source>
        <strain evidence="12 13">Wuenschmanii</strain>
    </source>
</reference>
<evidence type="ECO:0000256" key="10">
    <source>
        <dbReference type="SAM" id="Phobius"/>
    </source>
</evidence>
<feature type="domain" description="Citrate transporter-like" evidence="11">
    <location>
        <begin position="28"/>
        <end position="351"/>
    </location>
</feature>
<evidence type="ECO:0000259" key="11">
    <source>
        <dbReference type="Pfam" id="PF03600"/>
    </source>
</evidence>
<dbReference type="PRINTS" id="PR00758">
    <property type="entry name" value="ARSENICPUMP"/>
</dbReference>
<keyword evidence="5" id="KW-1003">Cell membrane</keyword>
<keyword evidence="8 10" id="KW-1133">Transmembrane helix</keyword>
<keyword evidence="9 10" id="KW-0472">Membrane</keyword>
<keyword evidence="7" id="KW-0059">Arsenical resistance</keyword>
<dbReference type="Pfam" id="PF03600">
    <property type="entry name" value="CitMHS"/>
    <property type="match status" value="1"/>
</dbReference>